<dbReference type="InterPro" id="IPR018499">
    <property type="entry name" value="Tetraspanin/Peripherin"/>
</dbReference>
<feature type="disulfide bond" evidence="6">
    <location>
        <begin position="156"/>
        <end position="173"/>
    </location>
</feature>
<evidence type="ECO:0000256" key="8">
    <source>
        <dbReference type="SAM" id="MobiDB-lite"/>
    </source>
</evidence>
<evidence type="ECO:0000313" key="10">
    <source>
        <dbReference type="RefSeq" id="XP_007947526.1"/>
    </source>
</evidence>
<evidence type="ECO:0000256" key="7">
    <source>
        <dbReference type="RuleBase" id="RU361218"/>
    </source>
</evidence>
<gene>
    <name evidence="10" type="primary">TSPAN32</name>
</gene>
<dbReference type="AlphaFoldDB" id="A0A8B7AN12"/>
<feature type="transmembrane region" description="Helical" evidence="7">
    <location>
        <begin position="62"/>
        <end position="81"/>
    </location>
</feature>
<feature type="region of interest" description="Disordered" evidence="8">
    <location>
        <begin position="238"/>
        <end position="289"/>
    </location>
</feature>
<dbReference type="GO" id="GO:0016020">
    <property type="term" value="C:membrane"/>
    <property type="evidence" value="ECO:0007669"/>
    <property type="project" value="UniProtKB-SubCell"/>
</dbReference>
<sequence length="289" mass="31406">MGPRSRVKVAKCQMLVTGLFVLLLGLSVATMAVITRFGAPFTVISHVSLERNPYEPVHRWAFSVGVSLAGLLTLGAILCVAATVREAVGLMAGAFLCFALVFCILVQVAFWRFHNPTQVEDAVLDTYDLVYEQAVRSPASTQGQELAAIQDTLQCCGKRSPFGRMHSEEAGLCPGELAGREDCLQGLRSFLKTHLRVATALASLSLVLTVYALLLSSFLWAAIRSGCSLDRRGTYTLTPRARHRRPREPSVSRYSKGGPNLQHHSETQALDDRLGQSGHASSPGLCEHN</sequence>
<dbReference type="GO" id="GO:0007154">
    <property type="term" value="P:cell communication"/>
    <property type="evidence" value="ECO:0007669"/>
    <property type="project" value="UniProtKB-ARBA"/>
</dbReference>
<dbReference type="GeneID" id="103204187"/>
<reference evidence="10" key="1">
    <citation type="submission" date="2025-08" db="UniProtKB">
        <authorList>
            <consortium name="RefSeq"/>
        </authorList>
    </citation>
    <scope>IDENTIFICATION</scope>
</reference>
<evidence type="ECO:0000256" key="2">
    <source>
        <dbReference type="ARBA" id="ARBA00006840"/>
    </source>
</evidence>
<keyword evidence="5 7" id="KW-0472">Membrane</keyword>
<evidence type="ECO:0000256" key="3">
    <source>
        <dbReference type="ARBA" id="ARBA00022692"/>
    </source>
</evidence>
<dbReference type="CTD" id="10077"/>
<keyword evidence="3 7" id="KW-0812">Transmembrane</keyword>
<dbReference type="GO" id="GO:0023052">
    <property type="term" value="P:signaling"/>
    <property type="evidence" value="ECO:0007669"/>
    <property type="project" value="UniProtKB-ARBA"/>
</dbReference>
<comment type="subcellular location">
    <subcellularLocation>
        <location evidence="1 7">Membrane</location>
        <topology evidence="1 7">Multi-pass membrane protein</topology>
    </subcellularLocation>
</comment>
<dbReference type="OrthoDB" id="9886271at2759"/>
<evidence type="ECO:0000256" key="4">
    <source>
        <dbReference type="ARBA" id="ARBA00022989"/>
    </source>
</evidence>
<dbReference type="InterPro" id="IPR008952">
    <property type="entry name" value="Tetraspanin_EC2_sf"/>
</dbReference>
<dbReference type="InterPro" id="IPR000301">
    <property type="entry name" value="Tetraspanin_animals"/>
</dbReference>
<name>A0A8B7AN12_ORYAF</name>
<keyword evidence="4 7" id="KW-1133">Transmembrane helix</keyword>
<dbReference type="Proteomes" id="UP000694850">
    <property type="component" value="Unplaced"/>
</dbReference>
<comment type="similarity">
    <text evidence="2 7">Belongs to the tetraspanin (TM4SF) family.</text>
</comment>
<keyword evidence="9" id="KW-1185">Reference proteome</keyword>
<feature type="transmembrane region" description="Helical" evidence="7">
    <location>
        <begin position="88"/>
        <end position="110"/>
    </location>
</feature>
<evidence type="ECO:0000313" key="9">
    <source>
        <dbReference type="Proteomes" id="UP000694850"/>
    </source>
</evidence>
<dbReference type="RefSeq" id="XP_007947526.1">
    <property type="nucleotide sequence ID" value="XM_007949335.1"/>
</dbReference>
<proteinExistence type="inferred from homology"/>
<evidence type="ECO:0000256" key="5">
    <source>
        <dbReference type="ARBA" id="ARBA00023136"/>
    </source>
</evidence>
<dbReference type="Gene3D" id="1.10.1450.10">
    <property type="entry name" value="Tetraspanin"/>
    <property type="match status" value="1"/>
</dbReference>
<keyword evidence="6" id="KW-1015">Disulfide bond</keyword>
<protein>
    <recommendedName>
        <fullName evidence="7">Tetraspanin</fullName>
    </recommendedName>
</protein>
<feature type="compositionally biased region" description="Basic and acidic residues" evidence="8">
    <location>
        <begin position="263"/>
        <end position="274"/>
    </location>
</feature>
<organism evidence="9 10">
    <name type="scientific">Orycteropus afer afer</name>
    <dbReference type="NCBI Taxonomy" id="1230840"/>
    <lineage>
        <taxon>Eukaryota</taxon>
        <taxon>Metazoa</taxon>
        <taxon>Chordata</taxon>
        <taxon>Craniata</taxon>
        <taxon>Vertebrata</taxon>
        <taxon>Euteleostomi</taxon>
        <taxon>Mammalia</taxon>
        <taxon>Eutheria</taxon>
        <taxon>Afrotheria</taxon>
        <taxon>Tubulidentata</taxon>
        <taxon>Orycteropodidae</taxon>
        <taxon>Orycteropus</taxon>
    </lineage>
</organism>
<evidence type="ECO:0000256" key="1">
    <source>
        <dbReference type="ARBA" id="ARBA00004141"/>
    </source>
</evidence>
<accession>A0A8B7AN12</accession>
<dbReference type="SUPFAM" id="SSF48652">
    <property type="entry name" value="Tetraspanin"/>
    <property type="match status" value="1"/>
</dbReference>
<dbReference type="PIRSF" id="PIRSF002419">
    <property type="entry name" value="Tetraspanin"/>
    <property type="match status" value="1"/>
</dbReference>
<feature type="transmembrane region" description="Helical" evidence="7">
    <location>
        <begin position="197"/>
        <end position="223"/>
    </location>
</feature>
<evidence type="ECO:0000256" key="6">
    <source>
        <dbReference type="PIRSR" id="PIRSR002419-1"/>
    </source>
</evidence>
<feature type="disulfide bond" evidence="6">
    <location>
        <begin position="155"/>
        <end position="183"/>
    </location>
</feature>
<dbReference type="Pfam" id="PF00335">
    <property type="entry name" value="Tetraspanin"/>
    <property type="match status" value="1"/>
</dbReference>
<dbReference type="FunFam" id="1.10.1450.10:FF:000022">
    <property type="entry name" value="Tetraspanin 32"/>
    <property type="match status" value="1"/>
</dbReference>
<comment type="caution">
    <text evidence="7">Lacks conserved residue(s) required for the propagation of feature annotation.</text>
</comment>